<sequence length="433" mass="46875" precursor="true">MKKCDMTQPRTLRLPPRAACNVTFVVAILLAGTASAQGWPFNDAPEPVGFGILQTANQAAVGQPDHGGSGVIMSAEALELGPGEEVIGGDPILRQSGIIRQPAGGGFSGGNHRPLNQSGHGGGRRSRSRTHFGPNDSYDCAWGCPEGCAPAFYGSFDALYFKQGDLDAVNYSAAPGFGYTRDDYELGVRFTVGRMLNCSDGFEATFTGLLEWEYGGALSVDPLFPPRLDARLGMSTSWIDSNLPSFVDATSQTQRFKARYNSIELNHRQWGWDVISTVAGMRVINYEEQYAFSSTNATGTGQFRRDIDNVMVGAQLGLDLMYPVMKRLMVGSRIRGGLYANFVDGDISGSDNGPGSTDGFRTSYDDTDYAGLLEYGVSADYHFTNFLSAKIGYEFWYMMHVETISANQSSIFTSGETDEVGFHGATASVEVLF</sequence>
<keyword evidence="4" id="KW-1185">Reference proteome</keyword>
<feature type="chain" id="PRO_5022121214" evidence="2">
    <location>
        <begin position="37"/>
        <end position="433"/>
    </location>
</feature>
<evidence type="ECO:0000256" key="2">
    <source>
        <dbReference type="SAM" id="SignalP"/>
    </source>
</evidence>
<name>A0A518IQF4_9BACT</name>
<protein>
    <submittedName>
        <fullName evidence="3">Uncharacterized protein</fullName>
    </submittedName>
</protein>
<feature type="signal peptide" evidence="2">
    <location>
        <begin position="1"/>
        <end position="36"/>
    </location>
</feature>
<evidence type="ECO:0000313" key="3">
    <source>
        <dbReference type="EMBL" id="QDV55293.1"/>
    </source>
</evidence>
<evidence type="ECO:0000256" key="1">
    <source>
        <dbReference type="SAM" id="MobiDB-lite"/>
    </source>
</evidence>
<proteinExistence type="predicted"/>
<dbReference type="EMBL" id="CP036318">
    <property type="protein sequence ID" value="QDV55293.1"/>
    <property type="molecule type" value="Genomic_DNA"/>
</dbReference>
<gene>
    <name evidence="3" type="ORF">Mal33_12630</name>
</gene>
<organism evidence="3 4">
    <name type="scientific">Rosistilla oblonga</name>
    <dbReference type="NCBI Taxonomy" id="2527990"/>
    <lineage>
        <taxon>Bacteria</taxon>
        <taxon>Pseudomonadati</taxon>
        <taxon>Planctomycetota</taxon>
        <taxon>Planctomycetia</taxon>
        <taxon>Pirellulales</taxon>
        <taxon>Pirellulaceae</taxon>
        <taxon>Rosistilla</taxon>
    </lineage>
</organism>
<reference evidence="3 4" key="1">
    <citation type="submission" date="2019-02" db="EMBL/GenBank/DDBJ databases">
        <title>Deep-cultivation of Planctomycetes and their phenomic and genomic characterization uncovers novel biology.</title>
        <authorList>
            <person name="Wiegand S."/>
            <person name="Jogler M."/>
            <person name="Boedeker C."/>
            <person name="Pinto D."/>
            <person name="Vollmers J."/>
            <person name="Rivas-Marin E."/>
            <person name="Kohn T."/>
            <person name="Peeters S.H."/>
            <person name="Heuer A."/>
            <person name="Rast P."/>
            <person name="Oberbeckmann S."/>
            <person name="Bunk B."/>
            <person name="Jeske O."/>
            <person name="Meyerdierks A."/>
            <person name="Storesund J.E."/>
            <person name="Kallscheuer N."/>
            <person name="Luecker S."/>
            <person name="Lage O.M."/>
            <person name="Pohl T."/>
            <person name="Merkel B.J."/>
            <person name="Hornburger P."/>
            <person name="Mueller R.-W."/>
            <person name="Bruemmer F."/>
            <person name="Labrenz M."/>
            <person name="Spormann A.M."/>
            <person name="Op den Camp H."/>
            <person name="Overmann J."/>
            <person name="Amann R."/>
            <person name="Jetten M.S.M."/>
            <person name="Mascher T."/>
            <person name="Medema M.H."/>
            <person name="Devos D.P."/>
            <person name="Kaster A.-K."/>
            <person name="Ovreas L."/>
            <person name="Rohde M."/>
            <person name="Galperin M.Y."/>
            <person name="Jogler C."/>
        </authorList>
    </citation>
    <scope>NUCLEOTIDE SEQUENCE [LARGE SCALE GENOMIC DNA]</scope>
    <source>
        <strain evidence="3 4">Mal33</strain>
    </source>
</reference>
<accession>A0A518IQF4</accession>
<keyword evidence="2" id="KW-0732">Signal</keyword>
<dbReference type="AlphaFoldDB" id="A0A518IQF4"/>
<dbReference type="Proteomes" id="UP000316770">
    <property type="component" value="Chromosome"/>
</dbReference>
<feature type="region of interest" description="Disordered" evidence="1">
    <location>
        <begin position="103"/>
        <end position="130"/>
    </location>
</feature>
<evidence type="ECO:0000313" key="4">
    <source>
        <dbReference type="Proteomes" id="UP000316770"/>
    </source>
</evidence>